<dbReference type="AlphaFoldDB" id="R4WVJ4"/>
<accession>R4WVJ4</accession>
<evidence type="ECO:0000313" key="4">
    <source>
        <dbReference type="Proteomes" id="UP000013966"/>
    </source>
</evidence>
<dbReference type="PANTHER" id="PTHR33606:SF3">
    <property type="entry name" value="PROTEIN YCII"/>
    <property type="match status" value="1"/>
</dbReference>
<reference evidence="3 4" key="2">
    <citation type="journal article" date="2018" name="Int. J. Syst. Evol. Microbiol.">
        <title>Burkholderia insecticola sp. nov., a gut symbiotic bacterium of the bean bug Riptortus pedestris.</title>
        <authorList>
            <person name="Takeshita K."/>
            <person name="Tamaki H."/>
            <person name="Ohbayashi T."/>
            <person name="Meng X.-Y."/>
            <person name="Sone T."/>
            <person name="Mitani Y."/>
            <person name="Peeters C."/>
            <person name="Kikuchi Y."/>
            <person name="Vandamme P."/>
        </authorList>
    </citation>
    <scope>NUCLEOTIDE SEQUENCE [LARGE SCALE GENOMIC DNA]</scope>
    <source>
        <strain evidence="3">RPE64</strain>
    </source>
</reference>
<dbReference type="PANTHER" id="PTHR33606">
    <property type="entry name" value="PROTEIN YCII"/>
    <property type="match status" value="1"/>
</dbReference>
<protein>
    <submittedName>
        <fullName evidence="3">YCII-related protein</fullName>
    </submittedName>
</protein>
<organism evidence="3 4">
    <name type="scientific">Caballeronia insecticola</name>
    <dbReference type="NCBI Taxonomy" id="758793"/>
    <lineage>
        <taxon>Bacteria</taxon>
        <taxon>Pseudomonadati</taxon>
        <taxon>Pseudomonadota</taxon>
        <taxon>Betaproteobacteria</taxon>
        <taxon>Burkholderiales</taxon>
        <taxon>Burkholderiaceae</taxon>
        <taxon>Caballeronia</taxon>
    </lineage>
</organism>
<dbReference type="HOGENOM" id="CLU_110355_5_2_4"/>
<dbReference type="Gene3D" id="3.30.70.1060">
    <property type="entry name" value="Dimeric alpha+beta barrel"/>
    <property type="match status" value="1"/>
</dbReference>
<comment type="similarity">
    <text evidence="1">Belongs to the YciI family.</text>
</comment>
<name>R4WVJ4_9BURK</name>
<gene>
    <name evidence="3" type="ORF">BRPE64_BCDS03890</name>
</gene>
<evidence type="ECO:0000256" key="1">
    <source>
        <dbReference type="ARBA" id="ARBA00007689"/>
    </source>
</evidence>
<dbReference type="InterPro" id="IPR005545">
    <property type="entry name" value="YCII"/>
</dbReference>
<keyword evidence="4" id="KW-1185">Reference proteome</keyword>
<evidence type="ECO:0000259" key="2">
    <source>
        <dbReference type="Pfam" id="PF03795"/>
    </source>
</evidence>
<dbReference type="PATRIC" id="fig|758793.3.peg.3298"/>
<dbReference type="EMBL" id="AP013059">
    <property type="protein sequence ID" value="BAN25050.1"/>
    <property type="molecule type" value="Genomic_DNA"/>
</dbReference>
<dbReference type="SUPFAM" id="SSF54909">
    <property type="entry name" value="Dimeric alpha+beta barrel"/>
    <property type="match status" value="1"/>
</dbReference>
<dbReference type="KEGG" id="buo:BRPE64_BCDS03890"/>
<sequence>MGQNHLMKRNDSPKEMAMHYLLIYELCPDYMERRAQFRDAHLALAWAAVERGEIVLAGALDSPADRAMLLFHSDSPAVAEAFAKGDPYVTNGLVERWEVRKWNTVVGASAATPVR</sequence>
<feature type="domain" description="YCII-related" evidence="2">
    <location>
        <begin position="18"/>
        <end position="103"/>
    </location>
</feature>
<dbReference type="STRING" id="758793.BRPE64_BCDS03890"/>
<dbReference type="InterPro" id="IPR051807">
    <property type="entry name" value="Sec-metab_biosynth-assoc"/>
</dbReference>
<dbReference type="Pfam" id="PF03795">
    <property type="entry name" value="YCII"/>
    <property type="match status" value="1"/>
</dbReference>
<dbReference type="NCBIfam" id="NF009508">
    <property type="entry name" value="PRK12866.1"/>
    <property type="match status" value="1"/>
</dbReference>
<dbReference type="Proteomes" id="UP000013966">
    <property type="component" value="Chromosome 2"/>
</dbReference>
<dbReference type="InterPro" id="IPR011008">
    <property type="entry name" value="Dimeric_a/b-barrel"/>
</dbReference>
<proteinExistence type="inferred from homology"/>
<evidence type="ECO:0000313" key="3">
    <source>
        <dbReference type="EMBL" id="BAN25050.1"/>
    </source>
</evidence>
<reference evidence="3 4" key="1">
    <citation type="journal article" date="2013" name="Genome Announc.">
        <title>Complete Genome Sequence of Burkholderia sp. Strain RPE64, Bacterial Symbiont of the Bean Bug Riptortus pedestris.</title>
        <authorList>
            <person name="Shibata T.F."/>
            <person name="Maeda T."/>
            <person name="Nikoh N."/>
            <person name="Yamaguchi K."/>
            <person name="Oshima K."/>
            <person name="Hattori M."/>
            <person name="Nishiyama T."/>
            <person name="Hasebe M."/>
            <person name="Fukatsu T."/>
            <person name="Kikuchi Y."/>
            <person name="Shigenobu S."/>
        </authorList>
    </citation>
    <scope>NUCLEOTIDE SEQUENCE [LARGE SCALE GENOMIC DNA]</scope>
</reference>